<dbReference type="EMBL" id="HACG01008315">
    <property type="protein sequence ID" value="CEK55180.1"/>
    <property type="molecule type" value="Transcribed_RNA"/>
</dbReference>
<accession>A0A0B6YI26</accession>
<feature type="compositionally biased region" description="Pro residues" evidence="1">
    <location>
        <begin position="82"/>
        <end position="91"/>
    </location>
</feature>
<sequence length="91" mass="10032">IGRSGPPSRPVARRLSVGGGQPVPPQIQPPPGPRKSGSHSSNEDDFEIRFRFHQPNEFSPPEPFSNINKGYPSKNPKNPARQRPPPPQPPR</sequence>
<feature type="compositionally biased region" description="Pro residues" evidence="1">
    <location>
        <begin position="22"/>
        <end position="33"/>
    </location>
</feature>
<feature type="non-terminal residue" evidence="2">
    <location>
        <position position="1"/>
    </location>
</feature>
<feature type="region of interest" description="Disordered" evidence="1">
    <location>
        <begin position="1"/>
        <end position="91"/>
    </location>
</feature>
<name>A0A0B6YI26_9EUPU</name>
<proteinExistence type="predicted"/>
<evidence type="ECO:0000256" key="1">
    <source>
        <dbReference type="SAM" id="MobiDB-lite"/>
    </source>
</evidence>
<protein>
    <recommendedName>
        <fullName evidence="3">WH2 domain-containing protein</fullName>
    </recommendedName>
</protein>
<dbReference type="AlphaFoldDB" id="A0A0B6YI26"/>
<organism evidence="2">
    <name type="scientific">Arion vulgaris</name>
    <dbReference type="NCBI Taxonomy" id="1028688"/>
    <lineage>
        <taxon>Eukaryota</taxon>
        <taxon>Metazoa</taxon>
        <taxon>Spiralia</taxon>
        <taxon>Lophotrochozoa</taxon>
        <taxon>Mollusca</taxon>
        <taxon>Gastropoda</taxon>
        <taxon>Heterobranchia</taxon>
        <taxon>Euthyneura</taxon>
        <taxon>Panpulmonata</taxon>
        <taxon>Eupulmonata</taxon>
        <taxon>Stylommatophora</taxon>
        <taxon>Helicina</taxon>
        <taxon>Arionoidea</taxon>
        <taxon>Arionidae</taxon>
        <taxon>Arion</taxon>
    </lineage>
</organism>
<evidence type="ECO:0000313" key="2">
    <source>
        <dbReference type="EMBL" id="CEK55180.1"/>
    </source>
</evidence>
<reference evidence="2" key="1">
    <citation type="submission" date="2014-12" db="EMBL/GenBank/DDBJ databases">
        <title>Insight into the proteome of Arion vulgaris.</title>
        <authorList>
            <person name="Aradska J."/>
            <person name="Bulat T."/>
            <person name="Smidak R."/>
            <person name="Sarate P."/>
            <person name="Gangsoo J."/>
            <person name="Sialana F."/>
            <person name="Bilban M."/>
            <person name="Lubec G."/>
        </authorList>
    </citation>
    <scope>NUCLEOTIDE SEQUENCE</scope>
    <source>
        <tissue evidence="2">Skin</tissue>
    </source>
</reference>
<gene>
    <name evidence="2" type="primary">ORF24555</name>
</gene>
<evidence type="ECO:0008006" key="3">
    <source>
        <dbReference type="Google" id="ProtNLM"/>
    </source>
</evidence>